<dbReference type="RefSeq" id="WP_345648726.1">
    <property type="nucleotide sequence ID" value="NZ_BAABEP010000027.1"/>
</dbReference>
<feature type="domain" description="Pyridoxine 5'-phosphate oxidase dimerisation C-terminal" evidence="7">
    <location>
        <begin position="181"/>
        <end position="221"/>
    </location>
</feature>
<keyword evidence="9" id="KW-1185">Reference proteome</keyword>
<feature type="domain" description="Pyridoxamine 5'-phosphate oxidase N-terminal" evidence="6">
    <location>
        <begin position="45"/>
        <end position="155"/>
    </location>
</feature>
<organism evidence="8 9">
    <name type="scientific">Streptomyces tremellae</name>
    <dbReference type="NCBI Taxonomy" id="1124239"/>
    <lineage>
        <taxon>Bacteria</taxon>
        <taxon>Bacillati</taxon>
        <taxon>Actinomycetota</taxon>
        <taxon>Actinomycetes</taxon>
        <taxon>Kitasatosporales</taxon>
        <taxon>Streptomycetaceae</taxon>
        <taxon>Streptomyces</taxon>
    </lineage>
</organism>
<dbReference type="PIRSF" id="PIRSF000190">
    <property type="entry name" value="Pyd_amn-ph_oxd"/>
    <property type="match status" value="1"/>
</dbReference>
<dbReference type="NCBIfam" id="NF004231">
    <property type="entry name" value="PRK05679.1"/>
    <property type="match status" value="1"/>
</dbReference>
<dbReference type="InterPro" id="IPR012349">
    <property type="entry name" value="Split_barrel_FMN-bd"/>
</dbReference>
<keyword evidence="4" id="KW-0288">FMN</keyword>
<dbReference type="InterPro" id="IPR011576">
    <property type="entry name" value="Pyridox_Oxase_N"/>
</dbReference>
<proteinExistence type="inferred from homology"/>
<keyword evidence="5" id="KW-0560">Oxidoreductase</keyword>
<comment type="cofactor">
    <cofactor evidence="1">
        <name>FMN</name>
        <dbReference type="ChEBI" id="CHEBI:58210"/>
    </cofactor>
</comment>
<accession>A0ABP7FF06</accession>
<dbReference type="Proteomes" id="UP001499884">
    <property type="component" value="Unassembled WGS sequence"/>
</dbReference>
<evidence type="ECO:0000256" key="3">
    <source>
        <dbReference type="ARBA" id="ARBA00022630"/>
    </source>
</evidence>
<gene>
    <name evidence="8" type="ORF">GCM10023082_38320</name>
</gene>
<dbReference type="SUPFAM" id="SSF50475">
    <property type="entry name" value="FMN-binding split barrel"/>
    <property type="match status" value="1"/>
</dbReference>
<comment type="similarity">
    <text evidence="2">Belongs to the pyridoxamine 5'-phosphate oxidase family.</text>
</comment>
<dbReference type="InterPro" id="IPR000659">
    <property type="entry name" value="Pyridox_Oxase"/>
</dbReference>
<evidence type="ECO:0000256" key="4">
    <source>
        <dbReference type="ARBA" id="ARBA00022643"/>
    </source>
</evidence>
<evidence type="ECO:0000256" key="5">
    <source>
        <dbReference type="ARBA" id="ARBA00023002"/>
    </source>
</evidence>
<evidence type="ECO:0000256" key="2">
    <source>
        <dbReference type="ARBA" id="ARBA00007301"/>
    </source>
</evidence>
<dbReference type="EMBL" id="BAABEP010000027">
    <property type="protein sequence ID" value="GAA3737430.1"/>
    <property type="molecule type" value="Genomic_DNA"/>
</dbReference>
<protein>
    <submittedName>
        <fullName evidence="8">Pyridoxal 5'-phosphate synthase</fullName>
    </submittedName>
</protein>
<dbReference type="Pfam" id="PF10590">
    <property type="entry name" value="PNP_phzG_C"/>
    <property type="match status" value="1"/>
</dbReference>
<dbReference type="Gene3D" id="2.30.110.10">
    <property type="entry name" value="Electron Transport, Fmn-binding Protein, Chain A"/>
    <property type="match status" value="1"/>
</dbReference>
<evidence type="ECO:0000259" key="6">
    <source>
        <dbReference type="Pfam" id="PF01243"/>
    </source>
</evidence>
<dbReference type="InterPro" id="IPR019576">
    <property type="entry name" value="Pyridoxamine_oxidase_dimer_C"/>
</dbReference>
<comment type="caution">
    <text evidence="8">The sequence shown here is derived from an EMBL/GenBank/DDBJ whole genome shotgun (WGS) entry which is preliminary data.</text>
</comment>
<evidence type="ECO:0000313" key="8">
    <source>
        <dbReference type="EMBL" id="GAA3737430.1"/>
    </source>
</evidence>
<dbReference type="PANTHER" id="PTHR10851:SF0">
    <property type="entry name" value="PYRIDOXINE-5'-PHOSPHATE OXIDASE"/>
    <property type="match status" value="1"/>
</dbReference>
<evidence type="ECO:0000256" key="1">
    <source>
        <dbReference type="ARBA" id="ARBA00001917"/>
    </source>
</evidence>
<evidence type="ECO:0000313" key="9">
    <source>
        <dbReference type="Proteomes" id="UP001499884"/>
    </source>
</evidence>
<sequence>MDHHAGLRELLRGIEVFAGDDLPTFDPADTPATPDELFVTWLRGALAAGVREPHAMTLSTVDAEGHPDARVLILKMVDADGWQFAVHAESPKGRDLAGHPGAALTFYWPPLARQVRVRGPVAARPARQAAADFLARSPQARAEALLGAQSRPLGNLAERDRRAAESLDRVRHHPDLVAPEWTLYELRAERVEFWQGDAGRRHTRLAYLREADGWRRQLLWP</sequence>
<evidence type="ECO:0000259" key="7">
    <source>
        <dbReference type="Pfam" id="PF10590"/>
    </source>
</evidence>
<keyword evidence="3" id="KW-0285">Flavoprotein</keyword>
<dbReference type="Pfam" id="PF01243">
    <property type="entry name" value="PNPOx_N"/>
    <property type="match status" value="1"/>
</dbReference>
<reference evidence="9" key="1">
    <citation type="journal article" date="2019" name="Int. J. Syst. Evol. Microbiol.">
        <title>The Global Catalogue of Microorganisms (GCM) 10K type strain sequencing project: providing services to taxonomists for standard genome sequencing and annotation.</title>
        <authorList>
            <consortium name="The Broad Institute Genomics Platform"/>
            <consortium name="The Broad Institute Genome Sequencing Center for Infectious Disease"/>
            <person name="Wu L."/>
            <person name="Ma J."/>
        </authorList>
    </citation>
    <scope>NUCLEOTIDE SEQUENCE [LARGE SCALE GENOMIC DNA]</scope>
    <source>
        <strain evidence="9">JCM 30846</strain>
    </source>
</reference>
<name>A0ABP7FF06_9ACTN</name>
<dbReference type="PANTHER" id="PTHR10851">
    <property type="entry name" value="PYRIDOXINE-5-PHOSPHATE OXIDASE"/>
    <property type="match status" value="1"/>
</dbReference>